<accession>A0ABQ9HXZ8</accession>
<evidence type="ECO:0008006" key="3">
    <source>
        <dbReference type="Google" id="ProtNLM"/>
    </source>
</evidence>
<proteinExistence type="predicted"/>
<evidence type="ECO:0000313" key="2">
    <source>
        <dbReference type="Proteomes" id="UP001159363"/>
    </source>
</evidence>
<protein>
    <recommendedName>
        <fullName evidence="3">Replication factor A protein 3</fullName>
    </recommendedName>
</protein>
<evidence type="ECO:0000313" key="1">
    <source>
        <dbReference type="EMBL" id="KAJ8889257.1"/>
    </source>
</evidence>
<dbReference type="EMBL" id="JARBHB010000003">
    <property type="protein sequence ID" value="KAJ8889257.1"/>
    <property type="molecule type" value="Genomic_DNA"/>
</dbReference>
<gene>
    <name evidence="1" type="ORF">PR048_008755</name>
</gene>
<dbReference type="Proteomes" id="UP001159363">
    <property type="component" value="Chromosome 3"/>
</dbReference>
<reference evidence="1 2" key="1">
    <citation type="submission" date="2023-02" db="EMBL/GenBank/DDBJ databases">
        <title>LHISI_Scaffold_Assembly.</title>
        <authorList>
            <person name="Stuart O.P."/>
            <person name="Cleave R."/>
            <person name="Magrath M.J.L."/>
            <person name="Mikheyev A.S."/>
        </authorList>
    </citation>
    <scope>NUCLEOTIDE SEQUENCE [LARGE SCALE GENOMIC DNA]</scope>
    <source>
        <strain evidence="1">Daus_M_001</strain>
        <tissue evidence="1">Leg muscle</tissue>
    </source>
</reference>
<name>A0ABQ9HXZ8_9NEOP</name>
<sequence>MKVLKNANTTEYSQTIVGVVKKLDIQYGNIVAITSDLARYMGKCNSAVSILVSEELVHVEIKCLFLFQISQQVMTEGDNPRPLPDIHLICKVLDTLPEEFFSFKSS</sequence>
<comment type="caution">
    <text evidence="1">The sequence shown here is derived from an EMBL/GenBank/DDBJ whole genome shotgun (WGS) entry which is preliminary data.</text>
</comment>
<organism evidence="1 2">
    <name type="scientific">Dryococelus australis</name>
    <dbReference type="NCBI Taxonomy" id="614101"/>
    <lineage>
        <taxon>Eukaryota</taxon>
        <taxon>Metazoa</taxon>
        <taxon>Ecdysozoa</taxon>
        <taxon>Arthropoda</taxon>
        <taxon>Hexapoda</taxon>
        <taxon>Insecta</taxon>
        <taxon>Pterygota</taxon>
        <taxon>Neoptera</taxon>
        <taxon>Polyneoptera</taxon>
        <taxon>Phasmatodea</taxon>
        <taxon>Verophasmatodea</taxon>
        <taxon>Anareolatae</taxon>
        <taxon>Phasmatidae</taxon>
        <taxon>Eurycanthinae</taxon>
        <taxon>Dryococelus</taxon>
    </lineage>
</organism>
<keyword evidence="2" id="KW-1185">Reference proteome</keyword>